<evidence type="ECO:0008006" key="3">
    <source>
        <dbReference type="Google" id="ProtNLM"/>
    </source>
</evidence>
<name>A0ABS6FBV7_9FIRM</name>
<evidence type="ECO:0000313" key="1">
    <source>
        <dbReference type="EMBL" id="MBU5627768.1"/>
    </source>
</evidence>
<comment type="caution">
    <text evidence="1">The sequence shown here is derived from an EMBL/GenBank/DDBJ whole genome shotgun (WGS) entry which is preliminary data.</text>
</comment>
<evidence type="ECO:0000313" key="2">
    <source>
        <dbReference type="Proteomes" id="UP000787672"/>
    </source>
</evidence>
<organism evidence="1 2">
    <name type="scientific">Dysosmobacter acutus</name>
    <dbReference type="NCBI Taxonomy" id="2841504"/>
    <lineage>
        <taxon>Bacteria</taxon>
        <taxon>Bacillati</taxon>
        <taxon>Bacillota</taxon>
        <taxon>Clostridia</taxon>
        <taxon>Eubacteriales</taxon>
        <taxon>Oscillospiraceae</taxon>
        <taxon>Dysosmobacter</taxon>
    </lineage>
</organism>
<dbReference type="EMBL" id="JAHLQN010000001">
    <property type="protein sequence ID" value="MBU5627768.1"/>
    <property type="molecule type" value="Genomic_DNA"/>
</dbReference>
<dbReference type="RefSeq" id="WP_216633104.1">
    <property type="nucleotide sequence ID" value="NZ_JAHLQN010000001.1"/>
</dbReference>
<dbReference type="Proteomes" id="UP000787672">
    <property type="component" value="Unassembled WGS sequence"/>
</dbReference>
<keyword evidence="2" id="KW-1185">Reference proteome</keyword>
<proteinExistence type="predicted"/>
<reference evidence="1 2" key="1">
    <citation type="submission" date="2021-06" db="EMBL/GenBank/DDBJ databases">
        <authorList>
            <person name="Sun Q."/>
            <person name="Li D."/>
        </authorList>
    </citation>
    <scope>NUCLEOTIDE SEQUENCE [LARGE SCALE GENOMIC DNA]</scope>
    <source>
        <strain evidence="1 2">MSJ-2</strain>
    </source>
</reference>
<sequence>MQDYQQNYEILCAAVSDAIELIQENESERAKALLERILDRAQDLSKQMENDR</sequence>
<protein>
    <recommendedName>
        <fullName evidence="3">Fumarate hydratase</fullName>
    </recommendedName>
</protein>
<gene>
    <name evidence="1" type="ORF">KQI82_12695</name>
</gene>
<accession>A0ABS6FBV7</accession>